<keyword evidence="9" id="KW-0966">Cell projection</keyword>
<dbReference type="GO" id="GO:0044781">
    <property type="term" value="P:bacterial-type flagellum organization"/>
    <property type="evidence" value="ECO:0007669"/>
    <property type="project" value="UniProtKB-KW"/>
</dbReference>
<organism evidence="9 10">
    <name type="scientific">Paenibacillus selenitireducens</name>
    <dbReference type="NCBI Taxonomy" id="1324314"/>
    <lineage>
        <taxon>Bacteria</taxon>
        <taxon>Bacillati</taxon>
        <taxon>Bacillota</taxon>
        <taxon>Bacilli</taxon>
        <taxon>Bacillales</taxon>
        <taxon>Paenibacillaceae</taxon>
        <taxon>Paenibacillus</taxon>
    </lineage>
</organism>
<protein>
    <recommendedName>
        <fullName evidence="2">Negative regulator of flagellin synthesis</fullName>
    </recommendedName>
</protein>
<reference evidence="9 10" key="1">
    <citation type="submission" date="2017-01" db="EMBL/GenBank/DDBJ databases">
        <title>Genome analysis of Paenibacillus selenitrireducens ES3-24.</title>
        <authorList>
            <person name="Xu D."/>
            <person name="Yao R."/>
            <person name="Zheng S."/>
        </authorList>
    </citation>
    <scope>NUCLEOTIDE SEQUENCE [LARGE SCALE GENOMIC DNA]</scope>
    <source>
        <strain evidence="9 10">ES3-24</strain>
    </source>
</reference>
<dbReference type="Pfam" id="PF04316">
    <property type="entry name" value="FlgM"/>
    <property type="match status" value="1"/>
</dbReference>
<name>A0A1T2X710_9BACL</name>
<keyword evidence="9" id="KW-0282">Flagellum</keyword>
<evidence type="ECO:0000256" key="7">
    <source>
        <dbReference type="SAM" id="MobiDB-lite"/>
    </source>
</evidence>
<evidence type="ECO:0000256" key="6">
    <source>
        <dbReference type="ARBA" id="ARBA00023163"/>
    </source>
</evidence>
<keyword evidence="3" id="KW-0678">Repressor</keyword>
<keyword evidence="5" id="KW-0805">Transcription regulation</keyword>
<keyword evidence="9" id="KW-0969">Cilium</keyword>
<feature type="domain" description="Anti-sigma-28 factor FlgM C-terminal" evidence="8">
    <location>
        <begin position="34"/>
        <end position="85"/>
    </location>
</feature>
<evidence type="ECO:0000256" key="3">
    <source>
        <dbReference type="ARBA" id="ARBA00022491"/>
    </source>
</evidence>
<evidence type="ECO:0000256" key="4">
    <source>
        <dbReference type="ARBA" id="ARBA00022795"/>
    </source>
</evidence>
<dbReference type="STRING" id="1324314.BVG16_20240"/>
<dbReference type="EMBL" id="MSZX01000008">
    <property type="protein sequence ID" value="OPA75664.1"/>
    <property type="molecule type" value="Genomic_DNA"/>
</dbReference>
<evidence type="ECO:0000256" key="1">
    <source>
        <dbReference type="ARBA" id="ARBA00005322"/>
    </source>
</evidence>
<dbReference type="RefSeq" id="WP_078500980.1">
    <property type="nucleotide sequence ID" value="NZ_MSZX01000008.1"/>
</dbReference>
<dbReference type="NCBIfam" id="TIGR03824">
    <property type="entry name" value="FlgM_jcvi"/>
    <property type="match status" value="1"/>
</dbReference>
<dbReference type="InterPro" id="IPR031316">
    <property type="entry name" value="FlgM_C"/>
</dbReference>
<dbReference type="OrthoDB" id="2382241at2"/>
<keyword evidence="10" id="KW-1185">Reference proteome</keyword>
<evidence type="ECO:0000256" key="2">
    <source>
        <dbReference type="ARBA" id="ARBA00017823"/>
    </source>
</evidence>
<dbReference type="AlphaFoldDB" id="A0A1T2X710"/>
<evidence type="ECO:0000313" key="10">
    <source>
        <dbReference type="Proteomes" id="UP000190188"/>
    </source>
</evidence>
<dbReference type="InterPro" id="IPR035890">
    <property type="entry name" value="Anti-sigma-28_factor_FlgM_sf"/>
</dbReference>
<keyword evidence="4" id="KW-1005">Bacterial flagellum biogenesis</keyword>
<dbReference type="GO" id="GO:0045892">
    <property type="term" value="P:negative regulation of DNA-templated transcription"/>
    <property type="evidence" value="ECO:0007669"/>
    <property type="project" value="InterPro"/>
</dbReference>
<feature type="compositionally biased region" description="Polar residues" evidence="7">
    <location>
        <begin position="1"/>
        <end position="27"/>
    </location>
</feature>
<evidence type="ECO:0000313" key="9">
    <source>
        <dbReference type="EMBL" id="OPA75664.1"/>
    </source>
</evidence>
<evidence type="ECO:0000259" key="8">
    <source>
        <dbReference type="Pfam" id="PF04316"/>
    </source>
</evidence>
<comment type="caution">
    <text evidence="9">The sequence shown here is derived from an EMBL/GenBank/DDBJ whole genome shotgun (WGS) entry which is preliminary data.</text>
</comment>
<keyword evidence="6" id="KW-0804">Transcription</keyword>
<evidence type="ECO:0000256" key="5">
    <source>
        <dbReference type="ARBA" id="ARBA00023015"/>
    </source>
</evidence>
<comment type="similarity">
    <text evidence="1">Belongs to the FlgM family.</text>
</comment>
<dbReference type="SUPFAM" id="SSF101498">
    <property type="entry name" value="Anti-sigma factor FlgM"/>
    <property type="match status" value="1"/>
</dbReference>
<gene>
    <name evidence="9" type="ORF">BVG16_20240</name>
</gene>
<dbReference type="InterPro" id="IPR007412">
    <property type="entry name" value="FlgM"/>
</dbReference>
<sequence>MKINETQRIGAINQYQRNTDARQGSVNKKTRQLDEVSISPEAKEMLDAQARAVDPEHAKRIADLKQSVATGTYRVDANKIAEKLLPYFRN</sequence>
<proteinExistence type="inferred from homology"/>
<accession>A0A1T2X710</accession>
<feature type="region of interest" description="Disordered" evidence="7">
    <location>
        <begin position="1"/>
        <end position="34"/>
    </location>
</feature>
<dbReference type="Proteomes" id="UP000190188">
    <property type="component" value="Unassembled WGS sequence"/>
</dbReference>